<feature type="transmembrane region" description="Helical" evidence="5">
    <location>
        <begin position="44"/>
        <end position="63"/>
    </location>
</feature>
<evidence type="ECO:0000256" key="1">
    <source>
        <dbReference type="ARBA" id="ARBA00004141"/>
    </source>
</evidence>
<name>A0A2J5HT99_9EURO</name>
<evidence type="ECO:0000256" key="4">
    <source>
        <dbReference type="ARBA" id="ARBA00023136"/>
    </source>
</evidence>
<dbReference type="PANTHER" id="PTHR31465:SF35">
    <property type="entry name" value="RTA1 DOMAIN PROTEIN-RELATED"/>
    <property type="match status" value="1"/>
</dbReference>
<evidence type="ECO:0000256" key="5">
    <source>
        <dbReference type="SAM" id="Phobius"/>
    </source>
</evidence>
<dbReference type="PANTHER" id="PTHR31465">
    <property type="entry name" value="PROTEIN RTA1-RELATED"/>
    <property type="match status" value="1"/>
</dbReference>
<keyword evidence="7" id="KW-1185">Reference proteome</keyword>
<evidence type="ECO:0000256" key="2">
    <source>
        <dbReference type="ARBA" id="ARBA00022692"/>
    </source>
</evidence>
<feature type="transmembrane region" description="Helical" evidence="5">
    <location>
        <begin position="83"/>
        <end position="101"/>
    </location>
</feature>
<reference evidence="7" key="1">
    <citation type="submission" date="2017-12" db="EMBL/GenBank/DDBJ databases">
        <authorList>
            <consortium name="DOE Joint Genome Institute"/>
            <person name="Mondo S.J."/>
            <person name="Kjaerbolling I."/>
            <person name="Vesth T.C."/>
            <person name="Frisvad J.C."/>
            <person name="Nybo J.L."/>
            <person name="Theobald S."/>
            <person name="Kuo A."/>
            <person name="Bowyer P."/>
            <person name="Matsuda Y."/>
            <person name="Lyhne E.K."/>
            <person name="Kogle M.E."/>
            <person name="Clum A."/>
            <person name="Lipzen A."/>
            <person name="Salamov A."/>
            <person name="Ngan C.Y."/>
            <person name="Daum C."/>
            <person name="Chiniquy J."/>
            <person name="Barry K."/>
            <person name="LaButti K."/>
            <person name="Haridas S."/>
            <person name="Simmons B.A."/>
            <person name="Magnuson J.K."/>
            <person name="Mortensen U.H."/>
            <person name="Larsen T.O."/>
            <person name="Grigoriev I.V."/>
            <person name="Baker S.E."/>
            <person name="Andersen M.R."/>
            <person name="Nordberg H.P."/>
            <person name="Cantor M.N."/>
            <person name="Hua S.X."/>
        </authorList>
    </citation>
    <scope>NUCLEOTIDE SEQUENCE [LARGE SCALE GENOMIC DNA]</scope>
    <source>
        <strain evidence="7">IBT 19404</strain>
    </source>
</reference>
<keyword evidence="4 5" id="KW-0472">Membrane</keyword>
<feature type="transmembrane region" description="Helical" evidence="5">
    <location>
        <begin position="113"/>
        <end position="135"/>
    </location>
</feature>
<evidence type="ECO:0000256" key="3">
    <source>
        <dbReference type="ARBA" id="ARBA00022989"/>
    </source>
</evidence>
<dbReference type="Proteomes" id="UP000235023">
    <property type="component" value="Unassembled WGS sequence"/>
</dbReference>
<proteinExistence type="predicted"/>
<gene>
    <name evidence="6" type="ORF">BDW42DRAFT_185996</name>
</gene>
<feature type="transmembrane region" description="Helical" evidence="5">
    <location>
        <begin position="192"/>
        <end position="211"/>
    </location>
</feature>
<evidence type="ECO:0000313" key="7">
    <source>
        <dbReference type="Proteomes" id="UP000235023"/>
    </source>
</evidence>
<dbReference type="AlphaFoldDB" id="A0A2J5HT99"/>
<dbReference type="EMBL" id="KZ559546">
    <property type="protein sequence ID" value="PLN80550.1"/>
    <property type="molecule type" value="Genomic_DNA"/>
</dbReference>
<dbReference type="InterPro" id="IPR007568">
    <property type="entry name" value="RTA1"/>
</dbReference>
<dbReference type="OrthoDB" id="3358017at2759"/>
<feature type="transmembrane region" description="Helical" evidence="5">
    <location>
        <begin position="147"/>
        <end position="171"/>
    </location>
</feature>
<dbReference type="GO" id="GO:0016020">
    <property type="term" value="C:membrane"/>
    <property type="evidence" value="ECO:0007669"/>
    <property type="project" value="UniProtKB-SubCell"/>
</dbReference>
<accession>A0A2J5HT99</accession>
<feature type="transmembrane region" description="Helical" evidence="5">
    <location>
        <begin position="226"/>
        <end position="246"/>
    </location>
</feature>
<protein>
    <submittedName>
        <fullName evidence="6">RTA1-domain-containing protein</fullName>
    </submittedName>
</protein>
<keyword evidence="3 5" id="KW-1133">Transmembrane helix</keyword>
<organism evidence="6 7">
    <name type="scientific">Aspergillus taichungensis</name>
    <dbReference type="NCBI Taxonomy" id="482145"/>
    <lineage>
        <taxon>Eukaryota</taxon>
        <taxon>Fungi</taxon>
        <taxon>Dikarya</taxon>
        <taxon>Ascomycota</taxon>
        <taxon>Pezizomycotina</taxon>
        <taxon>Eurotiomycetes</taxon>
        <taxon>Eurotiomycetidae</taxon>
        <taxon>Eurotiales</taxon>
        <taxon>Aspergillaceae</taxon>
        <taxon>Aspergillus</taxon>
        <taxon>Aspergillus subgen. Circumdati</taxon>
    </lineage>
</organism>
<evidence type="ECO:0000313" key="6">
    <source>
        <dbReference type="EMBL" id="PLN80550.1"/>
    </source>
</evidence>
<feature type="transmembrane region" description="Helical" evidence="5">
    <location>
        <begin position="19"/>
        <end position="37"/>
    </location>
</feature>
<sequence length="276" mass="30658">MSGADHGGWKAYEYYPSKAAAVVFIILFVVVSLLHSYQVARTRTWFFIPMAIGAWFEFVGYIGRAMSSSQSPNWTIGPYVMQSTLLLVAPALFAASIYMELGRIITLVRGEKLAIIRVNWMTKIFVAGDVLRAGIMVTDNRSTGESVIIGGLFVQIAFFGFFLISAAVFQMRIGGHPTAESVADYIPWRKHLFALHASSILILIRSIFRVVEYLQGSEGYLLSTEVFIYVFDGLLMFFVLVIFVVIHPSEVNCLLGRGRVMTVKGGLKVCEVSVNV</sequence>
<dbReference type="Pfam" id="PF04479">
    <property type="entry name" value="RTA1"/>
    <property type="match status" value="1"/>
</dbReference>
<comment type="subcellular location">
    <subcellularLocation>
        <location evidence="1">Membrane</location>
        <topology evidence="1">Multi-pass membrane protein</topology>
    </subcellularLocation>
</comment>
<keyword evidence="2 5" id="KW-0812">Transmembrane</keyword>